<dbReference type="RefSeq" id="WP_306390417.1">
    <property type="nucleotide sequence ID" value="NZ_JAVCAP010000031.1"/>
</dbReference>
<dbReference type="InterPro" id="IPR006860">
    <property type="entry name" value="FecR"/>
</dbReference>
<organism evidence="3 4">
    <name type="scientific">Methylophilus aquaticus</name>
    <dbReference type="NCBI Taxonomy" id="1971610"/>
    <lineage>
        <taxon>Bacteria</taxon>
        <taxon>Pseudomonadati</taxon>
        <taxon>Pseudomonadota</taxon>
        <taxon>Betaproteobacteria</taxon>
        <taxon>Nitrosomonadales</taxon>
        <taxon>Methylophilaceae</taxon>
        <taxon>Methylophilus</taxon>
    </lineage>
</organism>
<keyword evidence="4" id="KW-1185">Reference proteome</keyword>
<feature type="domain" description="FecR protein" evidence="1">
    <location>
        <begin position="122"/>
        <end position="210"/>
    </location>
</feature>
<dbReference type="Gene3D" id="2.60.120.1440">
    <property type="match status" value="1"/>
</dbReference>
<dbReference type="InterPro" id="IPR032623">
    <property type="entry name" value="FecR_N"/>
</dbReference>
<name>A0ABT9JXJ6_9PROT</name>
<sequence>MIKSKNSVLEQASKWFLRMKDAAPDHVDRSKFEAWLMSSAVNREAYQTIADTWEDFDSSEHIKQLSQAMSMKKLDDDIRKRHKTTQLAKLGALVMLSISGIFGFNTWQNWHDKPLETIAQASAPGQMVTHYLSDGSKLVLDAQSQTQVLYYRDKRYVKLLQGQAVFEVVKDADRPFVVESAHARITVKGTRFLVNMINHKTVVAVDHGKVLVESLASGQPGSVLLTNDQVAEVKAHSAPLPLQKSAKDAFAFLQGRLIFDGAAIAEVTETLSRYRQPPVVNQSTTRTPISAVVDVKSLNKFVKALPSVAPVKLEESDTQTAVVDR</sequence>
<evidence type="ECO:0000313" key="4">
    <source>
        <dbReference type="Proteomes" id="UP001225906"/>
    </source>
</evidence>
<dbReference type="PIRSF" id="PIRSF018266">
    <property type="entry name" value="FecR"/>
    <property type="match status" value="1"/>
</dbReference>
<accession>A0ABT9JXJ6</accession>
<dbReference type="PANTHER" id="PTHR30273:SF2">
    <property type="entry name" value="PROTEIN FECR"/>
    <property type="match status" value="1"/>
</dbReference>
<gene>
    <name evidence="3" type="ORF">Q9291_12525</name>
</gene>
<proteinExistence type="predicted"/>
<comment type="caution">
    <text evidence="3">The sequence shown here is derived from an EMBL/GenBank/DDBJ whole genome shotgun (WGS) entry which is preliminary data.</text>
</comment>
<evidence type="ECO:0000313" key="3">
    <source>
        <dbReference type="EMBL" id="MDP8568675.1"/>
    </source>
</evidence>
<dbReference type="Pfam" id="PF04773">
    <property type="entry name" value="FecR"/>
    <property type="match status" value="1"/>
</dbReference>
<dbReference type="EMBL" id="JAVCAP010000031">
    <property type="protein sequence ID" value="MDP8568675.1"/>
    <property type="molecule type" value="Genomic_DNA"/>
</dbReference>
<dbReference type="Proteomes" id="UP001225906">
    <property type="component" value="Unassembled WGS sequence"/>
</dbReference>
<dbReference type="PANTHER" id="PTHR30273">
    <property type="entry name" value="PERIPLASMIC SIGNAL SENSOR AND SIGMA FACTOR ACTIVATOR FECR-RELATED"/>
    <property type="match status" value="1"/>
</dbReference>
<dbReference type="Pfam" id="PF16220">
    <property type="entry name" value="DUF4880"/>
    <property type="match status" value="1"/>
</dbReference>
<feature type="domain" description="FecR N-terminal" evidence="2">
    <location>
        <begin position="10"/>
        <end position="50"/>
    </location>
</feature>
<evidence type="ECO:0000259" key="2">
    <source>
        <dbReference type="Pfam" id="PF16220"/>
    </source>
</evidence>
<reference evidence="4" key="1">
    <citation type="journal article" date="2019" name="Int. J. Syst. Evol. Microbiol.">
        <title>The Global Catalogue of Microorganisms (GCM) 10K type strain sequencing project: providing services to taxonomists for standard genome sequencing and annotation.</title>
        <authorList>
            <consortium name="The Broad Institute Genomics Platform"/>
            <consortium name="The Broad Institute Genome Sequencing Center for Infectious Disease"/>
            <person name="Wu L."/>
            <person name="Ma J."/>
        </authorList>
    </citation>
    <scope>NUCLEOTIDE SEQUENCE [LARGE SCALE GENOMIC DNA]</scope>
    <source>
        <strain evidence="4">VKM B-3159</strain>
    </source>
</reference>
<dbReference type="InterPro" id="IPR012373">
    <property type="entry name" value="Ferrdict_sens_TM"/>
</dbReference>
<evidence type="ECO:0000259" key="1">
    <source>
        <dbReference type="Pfam" id="PF04773"/>
    </source>
</evidence>
<protein>
    <submittedName>
        <fullName evidence="3">FecR domain-containing protein</fullName>
    </submittedName>
</protein>